<dbReference type="EMBL" id="GEDG01021882">
    <property type="protein sequence ID" value="JAP17942.1"/>
    <property type="molecule type" value="Transcribed_RNA"/>
</dbReference>
<name>A0A0V0HEM6_SOLCH</name>
<sequence>MLWKLNGESSLIFPVIEAPLATCYKEVMYARTGPPEHPILSKSIANSSKKTPFKWKKFKDHRYLHYHFNSLLLLNESGLSPWCQTYQYLLYVNSKANIRRILSLIF</sequence>
<reference evidence="1" key="1">
    <citation type="submission" date="2015-12" db="EMBL/GenBank/DDBJ databases">
        <title>Gene expression during late stages of embryo sac development: a critical building block for successful pollen-pistil interactions.</title>
        <authorList>
            <person name="Liu Y."/>
            <person name="Joly V."/>
            <person name="Sabar M."/>
            <person name="Matton D.P."/>
        </authorList>
    </citation>
    <scope>NUCLEOTIDE SEQUENCE</scope>
</reference>
<accession>A0A0V0HEM6</accession>
<organism evidence="1">
    <name type="scientific">Solanum chacoense</name>
    <name type="common">Chaco potato</name>
    <dbReference type="NCBI Taxonomy" id="4108"/>
    <lineage>
        <taxon>Eukaryota</taxon>
        <taxon>Viridiplantae</taxon>
        <taxon>Streptophyta</taxon>
        <taxon>Embryophyta</taxon>
        <taxon>Tracheophyta</taxon>
        <taxon>Spermatophyta</taxon>
        <taxon>Magnoliopsida</taxon>
        <taxon>eudicotyledons</taxon>
        <taxon>Gunneridae</taxon>
        <taxon>Pentapetalae</taxon>
        <taxon>asterids</taxon>
        <taxon>lamiids</taxon>
        <taxon>Solanales</taxon>
        <taxon>Solanaceae</taxon>
        <taxon>Solanoideae</taxon>
        <taxon>Solaneae</taxon>
        <taxon>Solanum</taxon>
    </lineage>
</organism>
<protein>
    <submittedName>
        <fullName evidence="1">Putative ovule protein</fullName>
    </submittedName>
</protein>
<evidence type="ECO:0000313" key="1">
    <source>
        <dbReference type="EMBL" id="JAP17942.1"/>
    </source>
</evidence>
<dbReference type="AlphaFoldDB" id="A0A0V0HEM6"/>
<proteinExistence type="predicted"/>